<sequence>MKRHNSDQWIPVREALCRVLAQPLSGLVSVESALVIEEVEQWSIPESDREALRKWGLPRHPLFTRLPQSGPDPVLVPNRADEYERRLVREGQRLYDLGYWGTDPTGCVVGEGRVLCLLPEPITVEDLPEILRPYHSGLYKPAVSFFNTSLAQYVETAWRWHAALQILRQIEEPAPTAAEAELVQHSDRLYACLDLVVNVVRRVDLAADAESQPSVWTELIRENSV</sequence>
<organism evidence="1">
    <name type="scientific">Streptomyces sp. NBC_01393</name>
    <dbReference type="NCBI Taxonomy" id="2903851"/>
    <lineage>
        <taxon>Bacteria</taxon>
        <taxon>Bacillati</taxon>
        <taxon>Actinomycetota</taxon>
        <taxon>Actinomycetes</taxon>
        <taxon>Kitasatosporales</taxon>
        <taxon>Streptomycetaceae</taxon>
        <taxon>Streptomyces</taxon>
    </lineage>
</organism>
<protein>
    <submittedName>
        <fullName evidence="1">SUKH-4 family immunity protein</fullName>
    </submittedName>
</protein>
<name>A0AAU3I8I9_9ACTN</name>
<dbReference type="Pfam" id="PF14435">
    <property type="entry name" value="SUKH-4"/>
    <property type="match status" value="1"/>
</dbReference>
<accession>A0AAU3I8I9</accession>
<evidence type="ECO:0000313" key="1">
    <source>
        <dbReference type="EMBL" id="WTZ14177.1"/>
    </source>
</evidence>
<dbReference type="AlphaFoldDB" id="A0AAU3I8I9"/>
<proteinExistence type="predicted"/>
<dbReference type="InterPro" id="IPR025851">
    <property type="entry name" value="SUKH-4"/>
</dbReference>
<dbReference type="EMBL" id="CP109546">
    <property type="protein sequence ID" value="WTZ14177.1"/>
    <property type="molecule type" value="Genomic_DNA"/>
</dbReference>
<gene>
    <name evidence="1" type="ORF">OG699_43240</name>
</gene>
<reference evidence="1" key="1">
    <citation type="submission" date="2022-10" db="EMBL/GenBank/DDBJ databases">
        <title>The complete genomes of actinobacterial strains from the NBC collection.</title>
        <authorList>
            <person name="Joergensen T.S."/>
            <person name="Alvarez Arevalo M."/>
            <person name="Sterndorff E.B."/>
            <person name="Faurdal D."/>
            <person name="Vuksanovic O."/>
            <person name="Mourched A.-S."/>
            <person name="Charusanti P."/>
            <person name="Shaw S."/>
            <person name="Blin K."/>
            <person name="Weber T."/>
        </authorList>
    </citation>
    <scope>NUCLEOTIDE SEQUENCE</scope>
    <source>
        <strain evidence="1">NBC_01393</strain>
    </source>
</reference>